<dbReference type="InterPro" id="IPR013815">
    <property type="entry name" value="ATP_grasp_subdomain_1"/>
</dbReference>
<dbReference type="Pfam" id="PF13607">
    <property type="entry name" value="Succ_CoA_lig"/>
    <property type="match status" value="1"/>
</dbReference>
<comment type="caution">
    <text evidence="4">The sequence shown here is derived from an EMBL/GenBank/DDBJ whole genome shotgun (WGS) entry which is preliminary data.</text>
</comment>
<dbReference type="SUPFAM" id="SSF56059">
    <property type="entry name" value="Glutathione synthetase ATP-binding domain-like"/>
    <property type="match status" value="1"/>
</dbReference>
<dbReference type="EMBL" id="QLMG01000049">
    <property type="protein sequence ID" value="RAK11321.1"/>
    <property type="molecule type" value="Genomic_DNA"/>
</dbReference>
<dbReference type="Gene3D" id="3.30.470.20">
    <property type="entry name" value="ATP-grasp fold, B domain"/>
    <property type="match status" value="1"/>
</dbReference>
<dbReference type="InterPro" id="IPR036291">
    <property type="entry name" value="NAD(P)-bd_dom_sf"/>
</dbReference>
<accession>A0A327XT49</accession>
<feature type="region of interest" description="Disordered" evidence="2">
    <location>
        <begin position="697"/>
        <end position="725"/>
    </location>
</feature>
<dbReference type="AlphaFoldDB" id="A0A327XT49"/>
<dbReference type="InterPro" id="IPR032875">
    <property type="entry name" value="Succ_CoA_lig_flav_dom"/>
</dbReference>
<name>A0A327XT49_9RHOB</name>
<dbReference type="SUPFAM" id="SSF51735">
    <property type="entry name" value="NAD(P)-binding Rossmann-fold domains"/>
    <property type="match status" value="1"/>
</dbReference>
<dbReference type="OrthoDB" id="9807426at2"/>
<keyword evidence="1" id="KW-0816">Tricarboxylic acid cycle</keyword>
<feature type="domain" description="CoA-binding" evidence="3">
    <location>
        <begin position="11"/>
        <end position="106"/>
    </location>
</feature>
<feature type="compositionally biased region" description="Basic and acidic residues" evidence="2">
    <location>
        <begin position="706"/>
        <end position="718"/>
    </location>
</feature>
<gene>
    <name evidence="4" type="ORF">ATI53_104921</name>
</gene>
<evidence type="ECO:0000259" key="3">
    <source>
        <dbReference type="SMART" id="SM00881"/>
    </source>
</evidence>
<dbReference type="Proteomes" id="UP000249165">
    <property type="component" value="Unassembled WGS sequence"/>
</dbReference>
<evidence type="ECO:0000313" key="5">
    <source>
        <dbReference type="Proteomes" id="UP000249165"/>
    </source>
</evidence>
<dbReference type="GO" id="GO:0006099">
    <property type="term" value="P:tricarboxylic acid cycle"/>
    <property type="evidence" value="ECO:0007669"/>
    <property type="project" value="UniProtKB-KW"/>
</dbReference>
<sequence length="725" mass="76202">MSATFKTLDVLLNPCSIAVVGASSNPMKVGGRPIAYMKKLGYAGKLYPINPKAEIVQGLKAYPSISAIGAPVDLAIVAAAAAAVEDILREGIAAGIKAFVVFSSGFGEYSSEGSAVQARLGQMCHDAGVLLLGPNCLGAINIRNHVIASFTTAMEDHDLIEGGFGFVSQSGALGAYWLDMVFQRGIGVSSWIATGNEAGVDVSDAIHHLANDPDTRLIGGYIEDIKDGPAFRDAALAAISAGKPIVLIKSGRSQTGAAAAASHTGALAGEDARYQALFDQIGIVRVNSLSEMVAVARLILMQPPASGPNVGVISVSGGAGVMLADDLDEAGFSVPPFDDDTRARVNDALPGFVSANNPLDVTGSVAGDSGIFSRVLDALGSAPDHDSFVLFIGLMVSISRDLSDSLVRAFANRGKQVAVVWIGAPAEVVRELESHGLPVFADIPEAVQAMKTARQFSAALEKAQRLEGTRWHAPLPVADRLEARSEIRAQDFIRTHSDLAFPEQLLVGTVDEAVEGVTTLSTPLVVKLQSPDMPHKSDHGGVRLGIADPDTLKSTVQDMLEIADKTRLRLDGILIQEMSSVAQELIVGFKRDPVFGPLLLIGRGGVEVELRPDSKMAYLPLTGDAVLSMLRGLATAPLFEGYRGGARGDLKALAQTLADLGNAFAAEPSIEEIEINPLALTRDGRFVALDALSQHRLAQEGQASERPPRDAQGAERQKSPGLQEL</sequence>
<dbReference type="SUPFAM" id="SSF52210">
    <property type="entry name" value="Succinyl-CoA synthetase domains"/>
    <property type="match status" value="2"/>
</dbReference>
<organism evidence="4 5">
    <name type="scientific">Salipiger aestuarii</name>
    <dbReference type="NCBI Taxonomy" id="568098"/>
    <lineage>
        <taxon>Bacteria</taxon>
        <taxon>Pseudomonadati</taxon>
        <taxon>Pseudomonadota</taxon>
        <taxon>Alphaproteobacteria</taxon>
        <taxon>Rhodobacterales</taxon>
        <taxon>Roseobacteraceae</taxon>
        <taxon>Salipiger</taxon>
    </lineage>
</organism>
<keyword evidence="5" id="KW-1185">Reference proteome</keyword>
<dbReference type="Gene3D" id="3.40.50.720">
    <property type="entry name" value="NAD(P)-binding Rossmann-like Domain"/>
    <property type="match status" value="1"/>
</dbReference>
<evidence type="ECO:0000256" key="2">
    <source>
        <dbReference type="SAM" id="MobiDB-lite"/>
    </source>
</evidence>
<dbReference type="RefSeq" id="WP_111551104.1">
    <property type="nucleotide sequence ID" value="NZ_LIQE01000054.1"/>
</dbReference>
<dbReference type="InterPro" id="IPR003781">
    <property type="entry name" value="CoA-bd"/>
</dbReference>
<dbReference type="Gene3D" id="3.30.1490.20">
    <property type="entry name" value="ATP-grasp fold, A domain"/>
    <property type="match status" value="1"/>
</dbReference>
<evidence type="ECO:0000256" key="1">
    <source>
        <dbReference type="ARBA" id="ARBA00022532"/>
    </source>
</evidence>
<dbReference type="SMART" id="SM00881">
    <property type="entry name" value="CoA_binding"/>
    <property type="match status" value="1"/>
</dbReference>
<protein>
    <submittedName>
        <fullName evidence="4">Acyl-CoA synthetase (NDP forming)</fullName>
    </submittedName>
</protein>
<dbReference type="Gene3D" id="3.40.50.261">
    <property type="entry name" value="Succinyl-CoA synthetase domains"/>
    <property type="match status" value="2"/>
</dbReference>
<dbReference type="PANTHER" id="PTHR42793:SF4">
    <property type="entry name" value="BLL6376 PROTEIN"/>
    <property type="match status" value="1"/>
</dbReference>
<dbReference type="InterPro" id="IPR016102">
    <property type="entry name" value="Succinyl-CoA_synth-like"/>
</dbReference>
<proteinExistence type="predicted"/>
<dbReference type="Pfam" id="PF13380">
    <property type="entry name" value="CoA_binding_2"/>
    <property type="match status" value="1"/>
</dbReference>
<dbReference type="PANTHER" id="PTHR42793">
    <property type="entry name" value="COA BINDING DOMAIN CONTAINING PROTEIN"/>
    <property type="match status" value="1"/>
</dbReference>
<dbReference type="GO" id="GO:0005524">
    <property type="term" value="F:ATP binding"/>
    <property type="evidence" value="ECO:0007669"/>
    <property type="project" value="InterPro"/>
</dbReference>
<reference evidence="4 5" key="1">
    <citation type="submission" date="2018-06" db="EMBL/GenBank/DDBJ databases">
        <title>Genomic Encyclopedia of Archaeal and Bacterial Type Strains, Phase II (KMG-II): from individual species to whole genera.</title>
        <authorList>
            <person name="Goeker M."/>
        </authorList>
    </citation>
    <scope>NUCLEOTIDE SEQUENCE [LARGE SCALE GENOMIC DNA]</scope>
    <source>
        <strain evidence="4 5">DSM 22011</strain>
    </source>
</reference>
<dbReference type="Pfam" id="PF13549">
    <property type="entry name" value="ATP-grasp_5"/>
    <property type="match status" value="1"/>
</dbReference>
<evidence type="ECO:0000313" key="4">
    <source>
        <dbReference type="EMBL" id="RAK11321.1"/>
    </source>
</evidence>